<feature type="transmembrane region" description="Helical" evidence="1">
    <location>
        <begin position="29"/>
        <end position="51"/>
    </location>
</feature>
<dbReference type="AlphaFoldDB" id="A0A2N8PZX0"/>
<dbReference type="Gene3D" id="2.130.10.10">
    <property type="entry name" value="YVTN repeat-like/Quinoprotein amine dehydrogenase"/>
    <property type="match status" value="1"/>
</dbReference>
<dbReference type="CDD" id="cd15482">
    <property type="entry name" value="Sialidase_non-viral"/>
    <property type="match status" value="2"/>
</dbReference>
<organism evidence="2 3">
    <name type="scientific">Enterococcus avium</name>
    <name type="common">Streptococcus avium</name>
    <dbReference type="NCBI Taxonomy" id="33945"/>
    <lineage>
        <taxon>Bacteria</taxon>
        <taxon>Bacillati</taxon>
        <taxon>Bacillota</taxon>
        <taxon>Bacilli</taxon>
        <taxon>Lactobacillales</taxon>
        <taxon>Enterococcaceae</taxon>
        <taxon>Enterococcus</taxon>
    </lineage>
</organism>
<name>A0A2N8PZX0_ENTAV</name>
<sequence length="518" mass="59023">MDQELLIIELLSAAEPIYKRARKNRQKNLVSAFLFLIIASVLFFGIGSFVYQQLEMRVRSIDSGYWLRGFYHFSLVLGLLSVLAVVLFFIVNVIQGIELRRSFQRFLERQVKKAAKYPVVYQDQEAYYLAEEKRKPVIRLLKIECIELTTTFDGATIYLGNYQEFWGFSTVQLFVVNEDPERLPMTFPKAQEVNQKWVLLMISLLFLGAAGVFTYDGLNRHQNLYGGHSEPAKSIASSEAAPLSSDDLIVQQGTAPEKRTNQANQLDLNNETHELYMTTDSGSTWSFVPLKPEWMRSGSYLLTSGEIPLGYWMDKTYNIAPDFSWFIYSDNEKELSFLFSHDQGKTWQKSLVSENAQRIRYRKAQFFADGSGVLVYSNASPEVSSEGLEIFQTNDFGKTWSRSNGTTINQPVQNVSFVNPTLGFVSTRENLYYTNNSGSSFKEAVVTIPADYQTGGLDLFQTPNEVTQVSTNQLETKFYLLKMAGIDQGKMFACLYRSSDNGETWQFAEQLSEVKPTE</sequence>
<dbReference type="InterPro" id="IPR015943">
    <property type="entry name" value="WD40/YVTN_repeat-like_dom_sf"/>
</dbReference>
<keyword evidence="1" id="KW-1133">Transmembrane helix</keyword>
<feature type="transmembrane region" description="Helical" evidence="1">
    <location>
        <begin position="197"/>
        <end position="215"/>
    </location>
</feature>
<keyword evidence="1" id="KW-0812">Transmembrane</keyword>
<dbReference type="SUPFAM" id="SSF110296">
    <property type="entry name" value="Oligoxyloglucan reducing end-specific cellobiohydrolase"/>
    <property type="match status" value="1"/>
</dbReference>
<accession>A0A2N8PZX0</accession>
<proteinExistence type="predicted"/>
<dbReference type="RefSeq" id="WP_049221930.1">
    <property type="nucleotide sequence ID" value="NZ_CABGUH010000006.1"/>
</dbReference>
<feature type="transmembrane region" description="Helical" evidence="1">
    <location>
        <begin position="71"/>
        <end position="94"/>
    </location>
</feature>
<comment type="caution">
    <text evidence="2">The sequence shown here is derived from an EMBL/GenBank/DDBJ whole genome shotgun (WGS) entry which is preliminary data.</text>
</comment>
<dbReference type="GeneID" id="69569408"/>
<evidence type="ECO:0000256" key="1">
    <source>
        <dbReference type="SAM" id="Phobius"/>
    </source>
</evidence>
<dbReference type="EMBL" id="PDXQ01000001">
    <property type="protein sequence ID" value="TRZ35411.1"/>
    <property type="molecule type" value="Genomic_DNA"/>
</dbReference>
<evidence type="ECO:0000313" key="3">
    <source>
        <dbReference type="Proteomes" id="UP000316316"/>
    </source>
</evidence>
<reference evidence="2 3" key="1">
    <citation type="submission" date="2017-10" db="EMBL/GenBank/DDBJ databases">
        <title>FDA dAtabase for Regulatory Grade micrObial Sequences (FDA-ARGOS): Supporting development and validation of Infectious Disease Dx tests.</title>
        <authorList>
            <person name="Campos J."/>
            <person name="Goldberg B."/>
            <person name="Tallon L.J."/>
            <person name="Sadzewicz L."/>
            <person name="Sengamalay N."/>
            <person name="Ott S."/>
            <person name="Godinez A."/>
            <person name="Nagaraj S."/>
            <person name="Vyas G."/>
            <person name="Aluvathingal J."/>
            <person name="Nadendla S."/>
            <person name="Geyer C."/>
            <person name="Nandy P."/>
            <person name="Hobson J."/>
            <person name="Sichtig H."/>
        </authorList>
    </citation>
    <scope>NUCLEOTIDE SEQUENCE [LARGE SCALE GENOMIC DNA]</scope>
    <source>
        <strain evidence="2 3">FDAARGOS_185</strain>
    </source>
</reference>
<keyword evidence="1" id="KW-0472">Membrane</keyword>
<evidence type="ECO:0000313" key="2">
    <source>
        <dbReference type="EMBL" id="TRZ35411.1"/>
    </source>
</evidence>
<protein>
    <submittedName>
        <fullName evidence="2">Exo-alpha-sialidase</fullName>
    </submittedName>
</protein>
<dbReference type="Proteomes" id="UP000316316">
    <property type="component" value="Unassembled WGS sequence"/>
</dbReference>
<gene>
    <name evidence="2" type="ORF">AUF17_15540</name>
</gene>